<feature type="domain" description="DUF8115" evidence="2">
    <location>
        <begin position="12"/>
        <end position="124"/>
    </location>
</feature>
<accession>A0A3A6PZF2</accession>
<keyword evidence="4" id="KW-1185">Reference proteome</keyword>
<dbReference type="AlphaFoldDB" id="A0A3A6PZF2"/>
<evidence type="ECO:0000313" key="3">
    <source>
        <dbReference type="EMBL" id="RJX48007.1"/>
    </source>
</evidence>
<sequence>MSDDIQVPDSMKDDRGSSLDEEAKATEHFVDDLAEAMGRIESGDVSKTIAFRDERTAALFQALKQNPERLQSTVETLRSELGSDKDSKGDRSELLRLLVRYSIQDVTPELAEAEKRARVQRVENDY</sequence>
<dbReference type="RefSeq" id="WP_120086099.1">
    <property type="nucleotide sequence ID" value="NZ_QMDW01000027.1"/>
</dbReference>
<gene>
    <name evidence="3" type="ORF">DP106_13390</name>
</gene>
<dbReference type="Proteomes" id="UP000281564">
    <property type="component" value="Unassembled WGS sequence"/>
</dbReference>
<dbReference type="EMBL" id="QMDW01000027">
    <property type="protein sequence ID" value="RJX48007.1"/>
    <property type="molecule type" value="Genomic_DNA"/>
</dbReference>
<feature type="compositionally biased region" description="Basic and acidic residues" evidence="1">
    <location>
        <begin position="10"/>
        <end position="24"/>
    </location>
</feature>
<proteinExistence type="predicted"/>
<organism evidence="3 4">
    <name type="scientific">Halonotius pteroides</name>
    <dbReference type="NCBI Taxonomy" id="268735"/>
    <lineage>
        <taxon>Archaea</taxon>
        <taxon>Methanobacteriati</taxon>
        <taxon>Methanobacteriota</taxon>
        <taxon>Stenosarchaea group</taxon>
        <taxon>Halobacteria</taxon>
        <taxon>Halobacteriales</taxon>
        <taxon>Haloferacaceae</taxon>
        <taxon>Halonotius</taxon>
    </lineage>
</organism>
<dbReference type="InterPro" id="IPR058428">
    <property type="entry name" value="DUF8115"/>
</dbReference>
<protein>
    <recommendedName>
        <fullName evidence="2">DUF8115 domain-containing protein</fullName>
    </recommendedName>
</protein>
<evidence type="ECO:0000256" key="1">
    <source>
        <dbReference type="SAM" id="MobiDB-lite"/>
    </source>
</evidence>
<reference evidence="3 4" key="1">
    <citation type="submission" date="2018-06" db="EMBL/GenBank/DDBJ databases">
        <title>Halonotius sp. F13-13 a new haloarchaeeon isolated from a solar saltern from Isla Cristina, Huelva, Spain.</title>
        <authorList>
            <person name="Duran-Viseras A."/>
            <person name="Sanchez-Porro C."/>
            <person name="Ventosa A."/>
        </authorList>
    </citation>
    <scope>NUCLEOTIDE SEQUENCE [LARGE SCALE GENOMIC DNA]</scope>
    <source>
        <strain evidence="3 4">CECT 7525</strain>
    </source>
</reference>
<comment type="caution">
    <text evidence="3">The sequence shown here is derived from an EMBL/GenBank/DDBJ whole genome shotgun (WGS) entry which is preliminary data.</text>
</comment>
<evidence type="ECO:0000259" key="2">
    <source>
        <dbReference type="Pfam" id="PF26424"/>
    </source>
</evidence>
<name>A0A3A6PZF2_9EURY</name>
<dbReference type="Pfam" id="PF26424">
    <property type="entry name" value="DUF8115"/>
    <property type="match status" value="1"/>
</dbReference>
<evidence type="ECO:0000313" key="4">
    <source>
        <dbReference type="Proteomes" id="UP000281564"/>
    </source>
</evidence>
<feature type="region of interest" description="Disordered" evidence="1">
    <location>
        <begin position="1"/>
        <end position="24"/>
    </location>
</feature>